<feature type="domain" description="DICT" evidence="1">
    <location>
        <begin position="89"/>
        <end position="205"/>
    </location>
</feature>
<evidence type="ECO:0000313" key="3">
    <source>
        <dbReference type="Proteomes" id="UP000236584"/>
    </source>
</evidence>
<accession>A0A2I8VIH9</accession>
<dbReference type="Pfam" id="PF10069">
    <property type="entry name" value="DICT"/>
    <property type="match status" value="1"/>
</dbReference>
<gene>
    <name evidence="2" type="ORF">C2R22_08545</name>
</gene>
<reference evidence="2 3" key="1">
    <citation type="submission" date="2018-01" db="EMBL/GenBank/DDBJ databases">
        <title>Complete genome sequence of Salinigranum rubrum GX10T, an extremely halophilic archaeon isolated from a marine solar saltern.</title>
        <authorList>
            <person name="Han S."/>
        </authorList>
    </citation>
    <scope>NUCLEOTIDE SEQUENCE [LARGE SCALE GENOMIC DNA]</scope>
    <source>
        <strain evidence="2 3">GX10</strain>
    </source>
</reference>
<sequence length="233" mass="25266">MTSIDVREFMSLGRIIDRVERHERRVTLQSPPSRAVVSAVRRTFGPQGVSVDVEDGADRPSALVRDGGDVVTAVPLGDDAASFEAATEALTDALSTLDRTTFVSYDLSGMFATTREIEDRAWRVGSGRLRAGFQRVGALAEQAAVYAQLSTALDVHAYAVPDGSPPDMGETVVHLEPAPEIERSWFVVYDGDGRAAHKCALVAEERGPRRFSGFLTYAPSLVDEVDDYIAATY</sequence>
<keyword evidence="3" id="KW-1185">Reference proteome</keyword>
<dbReference type="InterPro" id="IPR016954">
    <property type="entry name" value="Uncharacterised_Vng0742h"/>
</dbReference>
<dbReference type="EMBL" id="CP026309">
    <property type="protein sequence ID" value="AUV81694.1"/>
    <property type="molecule type" value="Genomic_DNA"/>
</dbReference>
<evidence type="ECO:0000313" key="2">
    <source>
        <dbReference type="EMBL" id="AUV81694.1"/>
    </source>
</evidence>
<organism evidence="2 3">
    <name type="scientific">Salinigranum rubrum</name>
    <dbReference type="NCBI Taxonomy" id="755307"/>
    <lineage>
        <taxon>Archaea</taxon>
        <taxon>Methanobacteriati</taxon>
        <taxon>Methanobacteriota</taxon>
        <taxon>Stenosarchaea group</taxon>
        <taxon>Halobacteria</taxon>
        <taxon>Halobacteriales</taxon>
        <taxon>Haloferacaceae</taxon>
        <taxon>Salinigranum</taxon>
    </lineage>
</organism>
<dbReference type="KEGG" id="srub:C2R22_08545"/>
<dbReference type="Proteomes" id="UP000236584">
    <property type="component" value="Chromosome"/>
</dbReference>
<name>A0A2I8VIH9_9EURY</name>
<dbReference type="PIRSF" id="PIRSF030471">
    <property type="entry name" value="STR_Vng0742h_prd"/>
    <property type="match status" value="1"/>
</dbReference>
<proteinExistence type="predicted"/>
<dbReference type="InterPro" id="IPR019278">
    <property type="entry name" value="DICT_dom"/>
</dbReference>
<evidence type="ECO:0000259" key="1">
    <source>
        <dbReference type="Pfam" id="PF10069"/>
    </source>
</evidence>
<dbReference type="AlphaFoldDB" id="A0A2I8VIH9"/>
<protein>
    <submittedName>
        <fullName evidence="2">Sensor protein</fullName>
    </submittedName>
</protein>